<proteinExistence type="predicted"/>
<dbReference type="EMBL" id="JACIEN010000001">
    <property type="protein sequence ID" value="MBB4015942.1"/>
    <property type="molecule type" value="Genomic_DNA"/>
</dbReference>
<dbReference type="AlphaFoldDB" id="A0A840BW53"/>
<gene>
    <name evidence="1" type="ORF">GGR16_000948</name>
</gene>
<evidence type="ECO:0000313" key="2">
    <source>
        <dbReference type="Proteomes" id="UP000577362"/>
    </source>
</evidence>
<dbReference type="Proteomes" id="UP000577362">
    <property type="component" value="Unassembled WGS sequence"/>
</dbReference>
<evidence type="ECO:0000313" key="1">
    <source>
        <dbReference type="EMBL" id="MBB4015942.1"/>
    </source>
</evidence>
<name>A0A840BW53_9HYPH</name>
<reference evidence="1 2" key="1">
    <citation type="submission" date="2020-08" db="EMBL/GenBank/DDBJ databases">
        <title>Genomic Encyclopedia of Type Strains, Phase IV (KMG-IV): sequencing the most valuable type-strain genomes for metagenomic binning, comparative biology and taxonomic classification.</title>
        <authorList>
            <person name="Goeker M."/>
        </authorList>
    </citation>
    <scope>NUCLEOTIDE SEQUENCE [LARGE SCALE GENOMIC DNA]</scope>
    <source>
        <strain evidence="1 2">DSM 103737</strain>
    </source>
</reference>
<organism evidence="1 2">
    <name type="scientific">Chelatococcus caeni</name>
    <dbReference type="NCBI Taxonomy" id="1348468"/>
    <lineage>
        <taxon>Bacteria</taxon>
        <taxon>Pseudomonadati</taxon>
        <taxon>Pseudomonadota</taxon>
        <taxon>Alphaproteobacteria</taxon>
        <taxon>Hyphomicrobiales</taxon>
        <taxon>Chelatococcaceae</taxon>
        <taxon>Chelatococcus</taxon>
    </lineage>
</organism>
<keyword evidence="2" id="KW-1185">Reference proteome</keyword>
<comment type="caution">
    <text evidence="1">The sequence shown here is derived from an EMBL/GenBank/DDBJ whole genome shotgun (WGS) entry which is preliminary data.</text>
</comment>
<protein>
    <submittedName>
        <fullName evidence="1">Uncharacterized protein</fullName>
    </submittedName>
</protein>
<sequence length="60" mass="6347">MSIVVSVFMHSSPGAGAEGRFADLPIVGGVTACCNQGNMVEIHETGRGMRAWRHGQSCSR</sequence>
<dbReference type="RefSeq" id="WP_156332784.1">
    <property type="nucleotide sequence ID" value="NZ_JACIEN010000001.1"/>
</dbReference>
<accession>A0A840BW53</accession>